<dbReference type="Pfam" id="PF01512">
    <property type="entry name" value="Complex1_51K"/>
    <property type="match status" value="1"/>
</dbReference>
<name>A0A4P8KZE8_9BACT</name>
<gene>
    <name evidence="10" type="primary">nuoF</name>
    <name evidence="10" type="ORF">FDQ92_01160</name>
</gene>
<dbReference type="InterPro" id="IPR011538">
    <property type="entry name" value="Nuo51_FMN-bd"/>
</dbReference>
<dbReference type="GO" id="GO:0010181">
    <property type="term" value="F:FMN binding"/>
    <property type="evidence" value="ECO:0007669"/>
    <property type="project" value="InterPro"/>
</dbReference>
<dbReference type="InterPro" id="IPR037207">
    <property type="entry name" value="Nuop51_4Fe4S-bd_sf"/>
</dbReference>
<dbReference type="SUPFAM" id="SSF142984">
    <property type="entry name" value="Nqo1 middle domain-like"/>
    <property type="match status" value="1"/>
</dbReference>
<protein>
    <submittedName>
        <fullName evidence="10">NADH-quinone oxidoreductase subunit NuoF</fullName>
    </submittedName>
</protein>
<dbReference type="Gene3D" id="3.40.30.10">
    <property type="entry name" value="Glutaredoxin"/>
    <property type="match status" value="1"/>
</dbReference>
<dbReference type="InterPro" id="IPR001949">
    <property type="entry name" value="NADH-UbQ_OxRdtase_51kDa_CS"/>
</dbReference>
<dbReference type="SMART" id="SM00928">
    <property type="entry name" value="NADH_4Fe-4S"/>
    <property type="match status" value="1"/>
</dbReference>
<dbReference type="PROSITE" id="PS00644">
    <property type="entry name" value="COMPLEX1_51K_1"/>
    <property type="match status" value="1"/>
</dbReference>
<evidence type="ECO:0000256" key="8">
    <source>
        <dbReference type="ARBA" id="ARBA00034078"/>
    </source>
</evidence>
<comment type="similarity">
    <text evidence="1">Belongs to the complex I 51 kDa subunit family.</text>
</comment>
<dbReference type="Pfam" id="PF01257">
    <property type="entry name" value="2Fe-2S_thioredx"/>
    <property type="match status" value="1"/>
</dbReference>
<dbReference type="PANTHER" id="PTHR43578:SF3">
    <property type="entry name" value="NADH-QUINONE OXIDOREDUCTASE SUBUNIT F"/>
    <property type="match status" value="1"/>
</dbReference>
<dbReference type="Pfam" id="PF10531">
    <property type="entry name" value="SLBB"/>
    <property type="match status" value="1"/>
</dbReference>
<dbReference type="Gene3D" id="3.40.50.11540">
    <property type="entry name" value="NADH-ubiquinone oxidoreductase 51kDa subunit"/>
    <property type="match status" value="1"/>
</dbReference>
<sequence length="621" mass="68472">MRRPALFENQTKALSDQENRSLQQVIEKYRGRKGTLLPLLTEAQAVCGNWLPANVLALIADAYDVHLSYLYGIATFYTMFSLKPRGRFIVRVCESPTCHVLGAETVFDVLVDVLGIEEGETTPDGLFTLERSSCLGVCEVAPAMQINEVVFGNLTRDKIVQVIDRYRKGQTVDFRKLSGSGGRVSRDLDVHRELVLLHGVGEIDPESIDDYLRIGGYEALKKALTAMTPETVVEEVKESGLRGRGGAGFPTGLKWSFTLPLKAREKYVICNADEGEPGTFKDRYIMEGNPHRLIEGLIIAGYAVGACTGYIYVRGEYALSMHRLQKAVEAAREKGFLGKNILGSGFDFDIEVRAGAGAYVCGEETALIESIEGLRGNPRVKPPFPGVRGLWQNPTVVNNVETLANIPAIIVRGPAWYRSFGTEDSPGVKLYQICGHVNHPQIVEAPLGLTLRELIERYGGGMRDGVPFKMCQTGGASFGFFTAEHLDTVMDYASMQKKGGALGSGTMLVMNEKTCVVDVVRNILYFFQHESCGFCAPCRRGTRVLYDTITRIALGDGRESDLDLMIEVAHTMSATANCALGMSPIFFVRTTIERLRDEYLAHITDRKCPLGVCRPESRKHP</sequence>
<dbReference type="GO" id="GO:0016491">
    <property type="term" value="F:oxidoreductase activity"/>
    <property type="evidence" value="ECO:0007669"/>
    <property type="project" value="InterPro"/>
</dbReference>
<dbReference type="FunFam" id="3.40.50.11540:FF:000001">
    <property type="entry name" value="NADH dehydrogenase [ubiquinone] flavoprotein 1, mitochondrial"/>
    <property type="match status" value="1"/>
</dbReference>
<dbReference type="OrthoDB" id="9805533at2"/>
<dbReference type="Gene3D" id="3.10.20.600">
    <property type="match status" value="1"/>
</dbReference>
<reference evidence="10 11" key="2">
    <citation type="submission" date="2019-05" db="EMBL/GenBank/DDBJ databases">
        <authorList>
            <person name="Suflita J.M."/>
            <person name="Marks C.R."/>
        </authorList>
    </citation>
    <scope>NUCLEOTIDE SEQUENCE [LARGE SCALE GENOMIC DNA]</scope>
    <source>
        <strain evidence="10 11">ALDC</strain>
    </source>
</reference>
<dbReference type="PANTHER" id="PTHR43578">
    <property type="entry name" value="NADH-QUINONE OXIDOREDUCTASE SUBUNIT F"/>
    <property type="match status" value="1"/>
</dbReference>
<dbReference type="Proteomes" id="UP000298602">
    <property type="component" value="Chromosome"/>
</dbReference>
<evidence type="ECO:0000313" key="10">
    <source>
        <dbReference type="EMBL" id="QCQ20927.1"/>
    </source>
</evidence>
<dbReference type="KEGG" id="dax:FDQ92_01160"/>
<evidence type="ECO:0000256" key="7">
    <source>
        <dbReference type="ARBA" id="ARBA00023014"/>
    </source>
</evidence>
<dbReference type="GO" id="GO:0046872">
    <property type="term" value="F:metal ion binding"/>
    <property type="evidence" value="ECO:0007669"/>
    <property type="project" value="UniProtKB-KW"/>
</dbReference>
<keyword evidence="11" id="KW-1185">Reference proteome</keyword>
<dbReference type="InterPro" id="IPR037225">
    <property type="entry name" value="Nuo51_FMN-bd_sf"/>
</dbReference>
<dbReference type="Gene3D" id="1.20.1440.230">
    <property type="entry name" value="NADH-ubiquinone oxidoreductase 51kDa subunit, iron-sulphur binding domain"/>
    <property type="match status" value="1"/>
</dbReference>
<evidence type="ECO:0000259" key="9">
    <source>
        <dbReference type="SMART" id="SM00928"/>
    </source>
</evidence>
<keyword evidence="3" id="KW-0004">4Fe-4S</keyword>
<dbReference type="NCBIfam" id="NF010120">
    <property type="entry name" value="PRK13596.1"/>
    <property type="match status" value="1"/>
</dbReference>
<dbReference type="InterPro" id="IPR036249">
    <property type="entry name" value="Thioredoxin-like_sf"/>
</dbReference>
<dbReference type="InterPro" id="IPR019554">
    <property type="entry name" value="Soluble_ligand-bd"/>
</dbReference>
<keyword evidence="6" id="KW-0408">Iron</keyword>
<organism evidence="10 11">
    <name type="scientific">Desulfoglaeba alkanexedens ALDC</name>
    <dbReference type="NCBI Taxonomy" id="980445"/>
    <lineage>
        <taxon>Bacteria</taxon>
        <taxon>Pseudomonadati</taxon>
        <taxon>Thermodesulfobacteriota</taxon>
        <taxon>Syntrophobacteria</taxon>
        <taxon>Syntrophobacterales</taxon>
        <taxon>Syntrophobacteraceae</taxon>
        <taxon>Desulfoglaeba</taxon>
    </lineage>
</organism>
<accession>A0A4P8KZE8</accession>
<dbReference type="GO" id="GO:0008137">
    <property type="term" value="F:NADH dehydrogenase (ubiquinone) activity"/>
    <property type="evidence" value="ECO:0007669"/>
    <property type="project" value="InterPro"/>
</dbReference>
<dbReference type="Gene3D" id="6.10.250.1450">
    <property type="match status" value="1"/>
</dbReference>
<dbReference type="InterPro" id="IPR019575">
    <property type="entry name" value="Nuop51_4Fe4S-bd"/>
</dbReference>
<evidence type="ECO:0000313" key="11">
    <source>
        <dbReference type="Proteomes" id="UP000298602"/>
    </source>
</evidence>
<dbReference type="SUPFAM" id="SSF52833">
    <property type="entry name" value="Thioredoxin-like"/>
    <property type="match status" value="1"/>
</dbReference>
<evidence type="ECO:0000256" key="4">
    <source>
        <dbReference type="ARBA" id="ARBA00022714"/>
    </source>
</evidence>
<dbReference type="GO" id="GO:0051539">
    <property type="term" value="F:4 iron, 4 sulfur cluster binding"/>
    <property type="evidence" value="ECO:0007669"/>
    <property type="project" value="UniProtKB-KW"/>
</dbReference>
<dbReference type="PROSITE" id="PS01099">
    <property type="entry name" value="COMPLEX1_24K"/>
    <property type="match status" value="1"/>
</dbReference>
<dbReference type="Gene3D" id="1.10.10.1590">
    <property type="entry name" value="NADH-quinone oxidoreductase subunit E"/>
    <property type="match status" value="1"/>
</dbReference>
<dbReference type="PROSITE" id="PS00645">
    <property type="entry name" value="COMPLEX1_51K_2"/>
    <property type="match status" value="1"/>
</dbReference>
<comment type="cofactor">
    <cofactor evidence="8">
        <name>[2Fe-2S] cluster</name>
        <dbReference type="ChEBI" id="CHEBI:190135"/>
    </cofactor>
</comment>
<evidence type="ECO:0000256" key="6">
    <source>
        <dbReference type="ARBA" id="ARBA00023004"/>
    </source>
</evidence>
<dbReference type="EMBL" id="CP040098">
    <property type="protein sequence ID" value="QCQ20927.1"/>
    <property type="molecule type" value="Genomic_DNA"/>
</dbReference>
<dbReference type="Pfam" id="PF10589">
    <property type="entry name" value="NADH_4Fe-4S"/>
    <property type="match status" value="1"/>
</dbReference>
<proteinExistence type="inferred from homology"/>
<evidence type="ECO:0000256" key="1">
    <source>
        <dbReference type="ARBA" id="ARBA00007523"/>
    </source>
</evidence>
<dbReference type="GO" id="GO:0051537">
    <property type="term" value="F:2 iron, 2 sulfur cluster binding"/>
    <property type="evidence" value="ECO:0007669"/>
    <property type="project" value="UniProtKB-KW"/>
</dbReference>
<feature type="domain" description="NADH-ubiquinone oxidoreductase 51kDa subunit iron-sulphur binding" evidence="9">
    <location>
        <begin position="517"/>
        <end position="562"/>
    </location>
</feature>
<dbReference type="InterPro" id="IPR041921">
    <property type="entry name" value="NuoE_N"/>
</dbReference>
<keyword evidence="5" id="KW-0479">Metal-binding</keyword>
<comment type="similarity">
    <text evidence="2">Belongs to the complex I 24 kDa subunit family.</text>
</comment>
<dbReference type="InterPro" id="IPR002023">
    <property type="entry name" value="NuoE-like"/>
</dbReference>
<keyword evidence="4" id="KW-0001">2Fe-2S</keyword>
<evidence type="ECO:0000256" key="2">
    <source>
        <dbReference type="ARBA" id="ARBA00010643"/>
    </source>
</evidence>
<reference evidence="10 11" key="1">
    <citation type="submission" date="2019-05" db="EMBL/GenBank/DDBJ databases">
        <title>The Complete Genome Sequence of the n-alkane-degrading Desulfoglaeba alkanexedens ALDC reveals multiple alkylsuccinate synthase gene clusters.</title>
        <authorList>
            <person name="Callaghan A.V."/>
            <person name="Davidova I.A."/>
            <person name="Duncan K.E."/>
            <person name="Morris B."/>
            <person name="McInerney M.J."/>
        </authorList>
    </citation>
    <scope>NUCLEOTIDE SEQUENCE [LARGE SCALE GENOMIC DNA]</scope>
    <source>
        <strain evidence="10 11">ALDC</strain>
    </source>
</reference>
<dbReference type="InterPro" id="IPR042128">
    <property type="entry name" value="NuoE_dom"/>
</dbReference>
<dbReference type="SUPFAM" id="SSF142019">
    <property type="entry name" value="Nqo1 FMN-binding domain-like"/>
    <property type="match status" value="1"/>
</dbReference>
<evidence type="ECO:0000256" key="5">
    <source>
        <dbReference type="ARBA" id="ARBA00022723"/>
    </source>
</evidence>
<dbReference type="CDD" id="cd03064">
    <property type="entry name" value="TRX_Fd_NuoE"/>
    <property type="match status" value="1"/>
</dbReference>
<evidence type="ECO:0000256" key="3">
    <source>
        <dbReference type="ARBA" id="ARBA00022485"/>
    </source>
</evidence>
<dbReference type="SUPFAM" id="SSF140490">
    <property type="entry name" value="Nqo1C-terminal domain-like"/>
    <property type="match status" value="1"/>
</dbReference>
<dbReference type="AlphaFoldDB" id="A0A4P8KZE8"/>
<keyword evidence="7" id="KW-0411">Iron-sulfur</keyword>
<dbReference type="RefSeq" id="WP_137422897.1">
    <property type="nucleotide sequence ID" value="NZ_CP040098.1"/>
</dbReference>